<dbReference type="STRING" id="1686286.GCA_900092335_02606"/>
<sequence>MTDWASWKKTVDYVVATQGRWYGIGNGDGVPLFTLPAPLSSDTPEQWMESPDLEISFPALTPEGQPNRLAETFILDALGKFDPSGQLPVAPGEYMLLVAFPGKDGQVERRGGAITHADADDPENDGLPNIITLHALNAMDVWNTIPAVSWPAAWWAATPYEKTTDESKIPYDRPHHMARVELATRTTFTWKHGQAGFVIRRLAQESLDAAMMTQSDPDGTRWVDDPYHVVEVPEKDTTPEISLEARDGFLWETVLAQAKNAGVILGAYIWWPGDRPVRCWSQARSTMKPAEVDISPSKGESHRTVGEREFPHAMIVLTVKEVS</sequence>
<protein>
    <recommendedName>
        <fullName evidence="3">Immunity-specific protein</fullName>
    </recommendedName>
</protein>
<keyword evidence="2" id="KW-1185">Reference proteome</keyword>
<dbReference type="RefSeq" id="WP_141628829.1">
    <property type="nucleotide sequence ID" value="NZ_VHIR01000007.1"/>
</dbReference>
<dbReference type="Proteomes" id="UP000318080">
    <property type="component" value="Unassembled WGS sequence"/>
</dbReference>
<accession>A0A540R760</accession>
<reference evidence="1 2" key="1">
    <citation type="submission" date="2019-06" db="EMBL/GenBank/DDBJ databases">
        <title>Draft genome of C. phoceense Strain 272.</title>
        <authorList>
            <person name="Pacheco L.G.C."/>
            <person name="Barberis C.M."/>
            <person name="Almuzara M.N."/>
            <person name="Traglia G.M."/>
            <person name="Santos C.S."/>
            <person name="Rocha D.J.P.G."/>
            <person name="Aguiar E.R.G.R."/>
            <person name="Vay C.A."/>
        </authorList>
    </citation>
    <scope>NUCLEOTIDE SEQUENCE [LARGE SCALE GENOMIC DNA]</scope>
    <source>
        <strain evidence="1 2">272</strain>
    </source>
</reference>
<evidence type="ECO:0008006" key="3">
    <source>
        <dbReference type="Google" id="ProtNLM"/>
    </source>
</evidence>
<evidence type="ECO:0000313" key="1">
    <source>
        <dbReference type="EMBL" id="TQE43566.1"/>
    </source>
</evidence>
<comment type="caution">
    <text evidence="1">The sequence shown here is derived from an EMBL/GenBank/DDBJ whole genome shotgun (WGS) entry which is preliminary data.</text>
</comment>
<name>A0A540R760_9CORY</name>
<evidence type="ECO:0000313" key="2">
    <source>
        <dbReference type="Proteomes" id="UP000318080"/>
    </source>
</evidence>
<dbReference type="EMBL" id="VHIR01000007">
    <property type="protein sequence ID" value="TQE43566.1"/>
    <property type="molecule type" value="Genomic_DNA"/>
</dbReference>
<gene>
    <name evidence="1" type="ORF">EJK80_06040</name>
</gene>
<proteinExistence type="predicted"/>
<dbReference type="AlphaFoldDB" id="A0A540R760"/>
<organism evidence="1 2">
    <name type="scientific">Corynebacterium phoceense</name>
    <dbReference type="NCBI Taxonomy" id="1686286"/>
    <lineage>
        <taxon>Bacteria</taxon>
        <taxon>Bacillati</taxon>
        <taxon>Actinomycetota</taxon>
        <taxon>Actinomycetes</taxon>
        <taxon>Mycobacteriales</taxon>
        <taxon>Corynebacteriaceae</taxon>
        <taxon>Corynebacterium</taxon>
    </lineage>
</organism>